<accession>A0ABR9B3J9</accession>
<feature type="transmembrane region" description="Helical" evidence="5">
    <location>
        <begin position="6"/>
        <end position="23"/>
    </location>
</feature>
<proteinExistence type="predicted"/>
<organism evidence="7 8">
    <name type="scientific">Paenibacillus arenosi</name>
    <dbReference type="NCBI Taxonomy" id="2774142"/>
    <lineage>
        <taxon>Bacteria</taxon>
        <taxon>Bacillati</taxon>
        <taxon>Bacillota</taxon>
        <taxon>Bacilli</taxon>
        <taxon>Bacillales</taxon>
        <taxon>Paenibacillaceae</taxon>
        <taxon>Paenibacillus</taxon>
    </lineage>
</organism>
<evidence type="ECO:0000256" key="3">
    <source>
        <dbReference type="ARBA" id="ARBA00022989"/>
    </source>
</evidence>
<keyword evidence="4 5" id="KW-0472">Membrane</keyword>
<gene>
    <name evidence="7" type="ORF">IFO66_17355</name>
</gene>
<name>A0ABR9B3J9_9BACL</name>
<evidence type="ECO:0000256" key="1">
    <source>
        <dbReference type="ARBA" id="ARBA00004141"/>
    </source>
</evidence>
<evidence type="ECO:0000313" key="8">
    <source>
        <dbReference type="Proteomes" id="UP000634529"/>
    </source>
</evidence>
<feature type="transmembrane region" description="Helical" evidence="5">
    <location>
        <begin position="112"/>
        <end position="130"/>
    </location>
</feature>
<sequence length="174" mass="19675">MISILMHIFFAALFMLSSISKIVDFQDFHLAIKQFGIIINKKVIILCAYLFVISELFISLLFIFFTGHWLTYVSAISIMLTFTIALLRVILDKKKISCYCFGKSKKQTNVHVAVVRNTSIIALLLVTLLFTSPAELNVFENLNIMIAVILFSVITLISKEFLFDQGGSSFESSQ</sequence>
<evidence type="ECO:0000313" key="7">
    <source>
        <dbReference type="EMBL" id="MBD8500060.1"/>
    </source>
</evidence>
<evidence type="ECO:0000256" key="4">
    <source>
        <dbReference type="ARBA" id="ARBA00023136"/>
    </source>
</evidence>
<comment type="subcellular location">
    <subcellularLocation>
        <location evidence="1">Membrane</location>
        <topology evidence="1">Multi-pass membrane protein</topology>
    </subcellularLocation>
</comment>
<dbReference type="Pfam" id="PF07291">
    <property type="entry name" value="MauE"/>
    <property type="match status" value="1"/>
</dbReference>
<feature type="transmembrane region" description="Helical" evidence="5">
    <location>
        <begin position="71"/>
        <end position="91"/>
    </location>
</feature>
<feature type="domain" description="Methylamine utilisation protein MauE" evidence="6">
    <location>
        <begin position="2"/>
        <end position="129"/>
    </location>
</feature>
<evidence type="ECO:0000256" key="2">
    <source>
        <dbReference type="ARBA" id="ARBA00022692"/>
    </source>
</evidence>
<evidence type="ECO:0000259" key="6">
    <source>
        <dbReference type="Pfam" id="PF07291"/>
    </source>
</evidence>
<feature type="transmembrane region" description="Helical" evidence="5">
    <location>
        <begin position="142"/>
        <end position="162"/>
    </location>
</feature>
<dbReference type="EMBL" id="JACYTN010000018">
    <property type="protein sequence ID" value="MBD8500060.1"/>
    <property type="molecule type" value="Genomic_DNA"/>
</dbReference>
<dbReference type="Proteomes" id="UP000634529">
    <property type="component" value="Unassembled WGS sequence"/>
</dbReference>
<feature type="transmembrane region" description="Helical" evidence="5">
    <location>
        <begin position="43"/>
        <end position="65"/>
    </location>
</feature>
<reference evidence="7 8" key="1">
    <citation type="submission" date="2020-09" db="EMBL/GenBank/DDBJ databases">
        <title>Paenibacillus sp. CAU 1523 isolated from sand of Haeundae Beach.</title>
        <authorList>
            <person name="Kim W."/>
        </authorList>
    </citation>
    <scope>NUCLEOTIDE SEQUENCE [LARGE SCALE GENOMIC DNA]</scope>
    <source>
        <strain evidence="7 8">CAU 1523</strain>
    </source>
</reference>
<protein>
    <recommendedName>
        <fullName evidence="6">Methylamine utilisation protein MauE domain-containing protein</fullName>
    </recommendedName>
</protein>
<keyword evidence="2 5" id="KW-0812">Transmembrane</keyword>
<evidence type="ECO:0000256" key="5">
    <source>
        <dbReference type="SAM" id="Phobius"/>
    </source>
</evidence>
<keyword evidence="8" id="KW-1185">Reference proteome</keyword>
<comment type="caution">
    <text evidence="7">The sequence shown here is derived from an EMBL/GenBank/DDBJ whole genome shotgun (WGS) entry which is preliminary data.</text>
</comment>
<dbReference type="InterPro" id="IPR009908">
    <property type="entry name" value="Methylamine_util_MauE"/>
</dbReference>
<keyword evidence="3 5" id="KW-1133">Transmembrane helix</keyword>